<dbReference type="Gene3D" id="2.60.120.580">
    <property type="entry name" value="Acetamidase/Formamidase-like domains"/>
    <property type="match status" value="2"/>
</dbReference>
<evidence type="ECO:0000313" key="3">
    <source>
        <dbReference type="Proteomes" id="UP000429211"/>
    </source>
</evidence>
<dbReference type="Gene3D" id="3.10.28.20">
    <property type="entry name" value="Acetamidase/Formamidase-like domains"/>
    <property type="match status" value="1"/>
</dbReference>
<evidence type="ECO:0000313" key="1">
    <source>
        <dbReference type="EMBL" id="KAB7458847.1"/>
    </source>
</evidence>
<keyword evidence="2" id="KW-0378">Hydrolase</keyword>
<reference evidence="2" key="2">
    <citation type="submission" date="2019-11" db="EMBL/GenBank/DDBJ databases">
        <authorList>
            <person name="Feng L."/>
        </authorList>
    </citation>
    <scope>NUCLEOTIDE SEQUENCE</scope>
    <source>
        <strain evidence="2">BdentiumLFYP24</strain>
    </source>
</reference>
<dbReference type="EMBL" id="WDPD01000017">
    <property type="protein sequence ID" value="KAB7458847.1"/>
    <property type="molecule type" value="Genomic_DNA"/>
</dbReference>
<dbReference type="PANTHER" id="PTHR31891">
    <property type="entry name" value="FORMAMIDASE C869.04-RELATED"/>
    <property type="match status" value="1"/>
</dbReference>
<gene>
    <name evidence="2" type="primary">amdA</name>
    <name evidence="2" type="ORF">BDLFYP24_02202</name>
    <name evidence="1" type="ORF">GBB04_10615</name>
</gene>
<organism evidence="2">
    <name type="scientific">Bifidobacterium dentium</name>
    <dbReference type="NCBI Taxonomy" id="1689"/>
    <lineage>
        <taxon>Bacteria</taxon>
        <taxon>Bacillati</taxon>
        <taxon>Actinomycetota</taxon>
        <taxon>Actinomycetes</taxon>
        <taxon>Bifidobacteriales</taxon>
        <taxon>Bifidobacteriaceae</taxon>
        <taxon>Bifidobacterium</taxon>
    </lineage>
</organism>
<dbReference type="RefSeq" id="WP_129880208.1">
    <property type="nucleotide sequence ID" value="NZ_CACRSP010000007.1"/>
</dbReference>
<evidence type="ECO:0000313" key="2">
    <source>
        <dbReference type="EMBL" id="VYT10348.1"/>
    </source>
</evidence>
<sequence>MKDTKAFGPLLQGLGLDEAARLSDRYVPASVQNTFWGVLPSRSDRPVLTIESGESIVIDTVSHEGIMPDQGSDPITYFGAYGLDRSELLDDTVAIPACKTRNMTDGSHVITGPIEVVGAHPGDLLMVTVEKLERRAPYGVISTRHGRGVMTDTALEGDYGTLCKVISVHGEAYGQLVPEGMDFHDQALDNCSYPSFPLHPFIGIMGVAPDTDAHLCSIPPYDFGGNIDVNDMTEGSVLFLPIQVEGAKFFVGDPHYAQGDGEVSLTALEAPLRATLTLSVIPQQQADALFGERKGPFGYAHGRLLALGLHEDLDEALRRSVDYSVSLLSSLFHLPAKVIYLYLSAAADFDVSQAVDLVRGVHSRILLSHFEGSAAQDFVNFVTETMR</sequence>
<protein>
    <submittedName>
        <fullName evidence="2">Acetamidase</fullName>
        <ecNumber evidence="2">3.5.1.-</ecNumber>
    </submittedName>
</protein>
<proteinExistence type="predicted"/>
<dbReference type="EC" id="3.5.1.-" evidence="2"/>
<accession>A0A6N2TXP9</accession>
<dbReference type="GO" id="GO:0016811">
    <property type="term" value="F:hydrolase activity, acting on carbon-nitrogen (but not peptide) bonds, in linear amides"/>
    <property type="evidence" value="ECO:0007669"/>
    <property type="project" value="InterPro"/>
</dbReference>
<reference evidence="1 3" key="1">
    <citation type="journal article" date="2019" name="Nat. Med.">
        <title>A library of human gut bacterial isolates paired with longitudinal multiomics data enables mechanistic microbiome research.</title>
        <authorList>
            <person name="Poyet M."/>
            <person name="Groussin M."/>
            <person name="Gibbons S.M."/>
            <person name="Avila-Pacheco J."/>
            <person name="Jiang X."/>
            <person name="Kearney S.M."/>
            <person name="Perrotta A.R."/>
            <person name="Berdy B."/>
            <person name="Zhao S."/>
            <person name="Lieberman T.D."/>
            <person name="Swanson P.K."/>
            <person name="Smith M."/>
            <person name="Roesemann S."/>
            <person name="Alexander J.E."/>
            <person name="Rich S.A."/>
            <person name="Livny J."/>
            <person name="Vlamakis H."/>
            <person name="Clish C."/>
            <person name="Bullock K."/>
            <person name="Deik A."/>
            <person name="Scott J."/>
            <person name="Pierce K.A."/>
            <person name="Xavier R.J."/>
            <person name="Alm E.J."/>
        </authorList>
    </citation>
    <scope>NUCLEOTIDE SEQUENCE [LARGE SCALE GENOMIC DNA]</scope>
    <source>
        <strain evidence="1 3">BIOML-A2</strain>
    </source>
</reference>
<dbReference type="Proteomes" id="UP000429211">
    <property type="component" value="Unassembled WGS sequence"/>
</dbReference>
<dbReference type="SUPFAM" id="SSF141130">
    <property type="entry name" value="Acetamidase/Formamidase-like"/>
    <property type="match status" value="1"/>
</dbReference>
<name>A0A6N2TXP9_9BIFI</name>
<dbReference type="InterPro" id="IPR004304">
    <property type="entry name" value="FmdA_AmdA"/>
</dbReference>
<dbReference type="AlphaFoldDB" id="A0A6N2TXP9"/>
<dbReference type="EMBL" id="CACRSP010000007">
    <property type="protein sequence ID" value="VYT10348.1"/>
    <property type="molecule type" value="Genomic_DNA"/>
</dbReference>
<dbReference type="PANTHER" id="PTHR31891:SF1">
    <property type="entry name" value="FORMAMIDASE C869.04-RELATED"/>
    <property type="match status" value="1"/>
</dbReference>
<dbReference type="Pfam" id="PF03069">
    <property type="entry name" value="FmdA_AmdA"/>
    <property type="match status" value="1"/>
</dbReference>